<dbReference type="EMBL" id="LN853052">
    <property type="protein sequence ID" value="CRY94919.1"/>
    <property type="molecule type" value="Genomic_DNA"/>
</dbReference>
<reference evidence="1" key="2">
    <citation type="submission" date="2015-07" db="EMBL/GenBank/DDBJ databases">
        <title>Plasmids, circular viruses and viroids from rat gut.</title>
        <authorList>
            <person name="Jorgensen T.J."/>
            <person name="Hansen M.A."/>
            <person name="Xu Z."/>
            <person name="Tabak M.A."/>
            <person name="Sorensen S.J."/>
            <person name="Hansen L.H."/>
        </authorList>
    </citation>
    <scope>NUCLEOTIDE SEQUENCE</scope>
    <source>
        <plasmid evidence="1">pRGRH0406</plasmid>
    </source>
</reference>
<sequence length="106" mass="12052">MIKIETGTGTIVAKAVTAGIPVDPAHPPSMSFIDPDRRWQVQAERLWMRRPWIVTGPGGYEVYHLWPTSYRPELWGRFATLQQAVDYIIDPPPPAPVEADDFDMDF</sequence>
<dbReference type="AlphaFoldDB" id="A0A0H5Q0J3"/>
<geneLocation type="plasmid" evidence="1">
    <name>pRGRH0406</name>
</geneLocation>
<protein>
    <submittedName>
        <fullName evidence="1">Uncharacterized protein</fullName>
    </submittedName>
</protein>
<accession>A0A0H5Q0J3</accession>
<reference evidence="1" key="1">
    <citation type="submission" date="2015-06" db="EMBL/GenBank/DDBJ databases">
        <authorList>
            <person name="Joergensen T."/>
        </authorList>
    </citation>
    <scope>NUCLEOTIDE SEQUENCE</scope>
    <source>
        <plasmid evidence="1">pRGRH0406</plasmid>
    </source>
</reference>
<organism evidence="1">
    <name type="scientific">uncultured prokaryote</name>
    <dbReference type="NCBI Taxonomy" id="198431"/>
    <lineage>
        <taxon>unclassified sequences</taxon>
        <taxon>environmental samples</taxon>
    </lineage>
</organism>
<keyword evidence="1" id="KW-0614">Plasmid</keyword>
<proteinExistence type="predicted"/>
<name>A0A0H5Q0J3_9ZZZZ</name>
<evidence type="ECO:0000313" key="1">
    <source>
        <dbReference type="EMBL" id="CRY94919.1"/>
    </source>
</evidence>